<keyword evidence="2" id="KW-0813">Transport</keyword>
<organism evidence="9 10">
    <name type="scientific">Saccharibacillus brassicae</name>
    <dbReference type="NCBI Taxonomy" id="2583377"/>
    <lineage>
        <taxon>Bacteria</taxon>
        <taxon>Bacillati</taxon>
        <taxon>Bacillota</taxon>
        <taxon>Bacilli</taxon>
        <taxon>Bacillales</taxon>
        <taxon>Paenibacillaceae</taxon>
        <taxon>Saccharibacillus</taxon>
    </lineage>
</organism>
<feature type="transmembrane region" description="Helical" evidence="7">
    <location>
        <begin position="158"/>
        <end position="178"/>
    </location>
</feature>
<dbReference type="AlphaFoldDB" id="A0A4Y6V311"/>
<keyword evidence="3" id="KW-1003">Cell membrane</keyword>
<dbReference type="GO" id="GO:0022857">
    <property type="term" value="F:transmembrane transporter activity"/>
    <property type="evidence" value="ECO:0007669"/>
    <property type="project" value="InterPro"/>
</dbReference>
<dbReference type="EMBL" id="CP041217">
    <property type="protein sequence ID" value="QDH22645.1"/>
    <property type="molecule type" value="Genomic_DNA"/>
</dbReference>
<feature type="domain" description="Major facilitator superfamily (MFS) profile" evidence="8">
    <location>
        <begin position="23"/>
        <end position="415"/>
    </location>
</feature>
<keyword evidence="10" id="KW-1185">Reference proteome</keyword>
<protein>
    <submittedName>
        <fullName evidence="9">MFS transporter</fullName>
    </submittedName>
</protein>
<accession>A0A4Y6V311</accession>
<comment type="subcellular location">
    <subcellularLocation>
        <location evidence="1">Cell membrane</location>
        <topology evidence="1">Multi-pass membrane protein</topology>
    </subcellularLocation>
</comment>
<dbReference type="Gene3D" id="1.20.1250.20">
    <property type="entry name" value="MFS general substrate transporter like domains"/>
    <property type="match status" value="1"/>
</dbReference>
<dbReference type="Proteomes" id="UP000316968">
    <property type="component" value="Chromosome"/>
</dbReference>
<dbReference type="PROSITE" id="PS50850">
    <property type="entry name" value="MFS"/>
    <property type="match status" value="1"/>
</dbReference>
<evidence type="ECO:0000313" key="10">
    <source>
        <dbReference type="Proteomes" id="UP000316968"/>
    </source>
</evidence>
<feature type="transmembrane region" description="Helical" evidence="7">
    <location>
        <begin position="224"/>
        <end position="250"/>
    </location>
</feature>
<dbReference type="InterPro" id="IPR011701">
    <property type="entry name" value="MFS"/>
</dbReference>
<dbReference type="PANTHER" id="PTHR23517:SF14">
    <property type="entry name" value="PUTATIVE-RELATED"/>
    <property type="match status" value="1"/>
</dbReference>
<feature type="transmembrane region" description="Helical" evidence="7">
    <location>
        <begin position="102"/>
        <end position="123"/>
    </location>
</feature>
<dbReference type="KEGG" id="saca:FFV09_18425"/>
<feature type="transmembrane region" description="Helical" evidence="7">
    <location>
        <begin position="262"/>
        <end position="285"/>
    </location>
</feature>
<feature type="transmembrane region" description="Helical" evidence="7">
    <location>
        <begin position="323"/>
        <end position="345"/>
    </location>
</feature>
<feature type="transmembrane region" description="Helical" evidence="7">
    <location>
        <begin position="184"/>
        <end position="203"/>
    </location>
</feature>
<dbReference type="InterPro" id="IPR036259">
    <property type="entry name" value="MFS_trans_sf"/>
</dbReference>
<feature type="transmembrane region" description="Helical" evidence="7">
    <location>
        <begin position="366"/>
        <end position="385"/>
    </location>
</feature>
<feature type="transmembrane region" description="Helical" evidence="7">
    <location>
        <begin position="297"/>
        <end position="317"/>
    </location>
</feature>
<dbReference type="RefSeq" id="WP_141449187.1">
    <property type="nucleotide sequence ID" value="NZ_CP041217.1"/>
</dbReference>
<feature type="transmembrane region" description="Helical" evidence="7">
    <location>
        <begin position="27"/>
        <end position="50"/>
    </location>
</feature>
<dbReference type="InterPro" id="IPR020846">
    <property type="entry name" value="MFS_dom"/>
</dbReference>
<keyword evidence="4 7" id="KW-0812">Transmembrane</keyword>
<evidence type="ECO:0000256" key="3">
    <source>
        <dbReference type="ARBA" id="ARBA00022475"/>
    </source>
</evidence>
<dbReference type="InterPro" id="IPR050171">
    <property type="entry name" value="MFS_Transporters"/>
</dbReference>
<evidence type="ECO:0000256" key="2">
    <source>
        <dbReference type="ARBA" id="ARBA00022448"/>
    </source>
</evidence>
<proteinExistence type="predicted"/>
<sequence length="417" mass="45755">MTIIMSVKFNYSTIKKVILLQPWSMPLLGALFLDSFGSGLTVPFLVLFFLKTTGISVEQVAQILSISALAGIVAIPACGFIVDRLGTKPAALTSFLLRGVGTFGYLIFLNLWGLTIAAIVVALGQRSWPVANQALISQLVSKENRTIWFGSSRSLRNLGNALGMITATGVIAIFNTSFAYKTLVFVGAISFFIAAILIRKLPLPKQSIVKKERSPKEKWSIHDFYDLNLIRFLVAVAPISFMYVALVFTIPAFTEKISPDLVWISGMLFTVNSLAVLVFQMPLLFLTRRLSDLQKMILGSSILGFAYIVFLGSTFLSSENINIFIPLLFVGILLFSCGEQLFYPASSTVAGDIVPAESRGRSISSYQLLYGVSNAIGPFIVARLLTVDASFPWVFFALMSLLGILLQYFLLVSKNEN</sequence>
<evidence type="ECO:0000256" key="1">
    <source>
        <dbReference type="ARBA" id="ARBA00004651"/>
    </source>
</evidence>
<name>A0A4Y6V311_SACBS</name>
<feature type="transmembrane region" description="Helical" evidence="7">
    <location>
        <begin position="391"/>
        <end position="411"/>
    </location>
</feature>
<gene>
    <name evidence="9" type="ORF">FFV09_18425</name>
</gene>
<evidence type="ECO:0000256" key="6">
    <source>
        <dbReference type="ARBA" id="ARBA00023136"/>
    </source>
</evidence>
<dbReference type="Pfam" id="PF07690">
    <property type="entry name" value="MFS_1"/>
    <property type="match status" value="1"/>
</dbReference>
<dbReference type="SUPFAM" id="SSF103473">
    <property type="entry name" value="MFS general substrate transporter"/>
    <property type="match status" value="1"/>
</dbReference>
<evidence type="ECO:0000256" key="5">
    <source>
        <dbReference type="ARBA" id="ARBA00022989"/>
    </source>
</evidence>
<dbReference type="GO" id="GO:0005886">
    <property type="term" value="C:plasma membrane"/>
    <property type="evidence" value="ECO:0007669"/>
    <property type="project" value="UniProtKB-SubCell"/>
</dbReference>
<evidence type="ECO:0000256" key="4">
    <source>
        <dbReference type="ARBA" id="ARBA00022692"/>
    </source>
</evidence>
<keyword evidence="6 7" id="KW-0472">Membrane</keyword>
<dbReference type="PANTHER" id="PTHR23517">
    <property type="entry name" value="RESISTANCE PROTEIN MDTM, PUTATIVE-RELATED-RELATED"/>
    <property type="match status" value="1"/>
</dbReference>
<dbReference type="OrthoDB" id="56516at2"/>
<evidence type="ECO:0000313" key="9">
    <source>
        <dbReference type="EMBL" id="QDH22645.1"/>
    </source>
</evidence>
<evidence type="ECO:0000256" key="7">
    <source>
        <dbReference type="SAM" id="Phobius"/>
    </source>
</evidence>
<reference evidence="9 10" key="1">
    <citation type="submission" date="2019-06" db="EMBL/GenBank/DDBJ databases">
        <title>Saccharibacillus brassicae sp. nov., an endophytic bacterium isolated from Chinese cabbage seeds (Brassica pekinensis).</title>
        <authorList>
            <person name="Jiang L."/>
            <person name="Lee J."/>
            <person name="Kim S.W."/>
        </authorList>
    </citation>
    <scope>NUCLEOTIDE SEQUENCE [LARGE SCALE GENOMIC DNA]</scope>
    <source>
        <strain evidence="10">KCTC 43072 / ATSA2</strain>
    </source>
</reference>
<keyword evidence="5 7" id="KW-1133">Transmembrane helix</keyword>
<feature type="transmembrane region" description="Helical" evidence="7">
    <location>
        <begin position="62"/>
        <end position="82"/>
    </location>
</feature>
<evidence type="ECO:0000259" key="8">
    <source>
        <dbReference type="PROSITE" id="PS50850"/>
    </source>
</evidence>